<dbReference type="GO" id="GO:1904868">
    <property type="term" value="P:telomerase catalytic core complex assembly"/>
    <property type="evidence" value="ECO:0007669"/>
    <property type="project" value="InterPro"/>
</dbReference>
<dbReference type="KEGG" id="hir:HETIRDRAFT_311772"/>
<dbReference type="AlphaFoldDB" id="W4KCG6"/>
<evidence type="ECO:0000313" key="6">
    <source>
        <dbReference type="Proteomes" id="UP000030671"/>
    </source>
</evidence>
<evidence type="ECO:0000313" key="5">
    <source>
        <dbReference type="EMBL" id="ETW83557.1"/>
    </source>
</evidence>
<feature type="compositionally biased region" description="Basic and acidic residues" evidence="3">
    <location>
        <begin position="470"/>
        <end position="484"/>
    </location>
</feature>
<dbReference type="InterPro" id="IPR012677">
    <property type="entry name" value="Nucleotide-bd_a/b_plait_sf"/>
</dbReference>
<dbReference type="InterPro" id="IPR014886">
    <property type="entry name" value="La_xRRM"/>
</dbReference>
<dbReference type="GeneID" id="20669897"/>
<gene>
    <name evidence="5" type="ORF">HETIRDRAFT_311772</name>
</gene>
<organism evidence="5 6">
    <name type="scientific">Heterobasidion irregulare (strain TC 32-1)</name>
    <dbReference type="NCBI Taxonomy" id="747525"/>
    <lineage>
        <taxon>Eukaryota</taxon>
        <taxon>Fungi</taxon>
        <taxon>Dikarya</taxon>
        <taxon>Basidiomycota</taxon>
        <taxon>Agaricomycotina</taxon>
        <taxon>Agaricomycetes</taxon>
        <taxon>Russulales</taxon>
        <taxon>Bondarzewiaceae</taxon>
        <taxon>Heterobasidion</taxon>
        <taxon>Heterobasidion annosum species complex</taxon>
    </lineage>
</organism>
<keyword evidence="1 2" id="KW-0694">RNA-binding</keyword>
<dbReference type="EMBL" id="KI925456">
    <property type="protein sequence ID" value="ETW83557.1"/>
    <property type="molecule type" value="Genomic_DNA"/>
</dbReference>
<dbReference type="STRING" id="747525.W4KCG6"/>
<dbReference type="InterPro" id="IPR045537">
    <property type="entry name" value="Lar7_xRRM"/>
</dbReference>
<keyword evidence="6" id="KW-1185">Reference proteome</keyword>
<dbReference type="Gene3D" id="3.30.70.330">
    <property type="match status" value="1"/>
</dbReference>
<dbReference type="OrthoDB" id="439993at2759"/>
<dbReference type="Pfam" id="PF19977">
    <property type="entry name" value="xRRM"/>
    <property type="match status" value="1"/>
</dbReference>
<feature type="region of interest" description="Disordered" evidence="3">
    <location>
        <begin position="311"/>
        <end position="339"/>
    </location>
</feature>
<dbReference type="GO" id="GO:1990904">
    <property type="term" value="C:ribonucleoprotein complex"/>
    <property type="evidence" value="ECO:0007669"/>
    <property type="project" value="UniProtKB-UniRule"/>
</dbReference>
<feature type="region of interest" description="Disordered" evidence="3">
    <location>
        <begin position="470"/>
        <end position="506"/>
    </location>
</feature>
<dbReference type="RefSeq" id="XP_009543336.1">
    <property type="nucleotide sequence ID" value="XM_009545041.1"/>
</dbReference>
<dbReference type="eggNOG" id="ENOG502SDHI">
    <property type="taxonomic scope" value="Eukaryota"/>
</dbReference>
<dbReference type="GO" id="GO:0070034">
    <property type="term" value="F:telomerase RNA binding"/>
    <property type="evidence" value="ECO:0007669"/>
    <property type="project" value="InterPro"/>
</dbReference>
<dbReference type="HOGENOM" id="CLU_022035_0_0_1"/>
<proteinExistence type="predicted"/>
<reference evidence="5 6" key="1">
    <citation type="journal article" date="2012" name="New Phytol.">
        <title>Insight into trade-off between wood decay and parasitism from the genome of a fungal forest pathogen.</title>
        <authorList>
            <person name="Olson A."/>
            <person name="Aerts A."/>
            <person name="Asiegbu F."/>
            <person name="Belbahri L."/>
            <person name="Bouzid O."/>
            <person name="Broberg A."/>
            <person name="Canback B."/>
            <person name="Coutinho P.M."/>
            <person name="Cullen D."/>
            <person name="Dalman K."/>
            <person name="Deflorio G."/>
            <person name="van Diepen L.T."/>
            <person name="Dunand C."/>
            <person name="Duplessis S."/>
            <person name="Durling M."/>
            <person name="Gonthier P."/>
            <person name="Grimwood J."/>
            <person name="Fossdal C.G."/>
            <person name="Hansson D."/>
            <person name="Henrissat B."/>
            <person name="Hietala A."/>
            <person name="Himmelstrand K."/>
            <person name="Hoffmeister D."/>
            <person name="Hogberg N."/>
            <person name="James T.Y."/>
            <person name="Karlsson M."/>
            <person name="Kohler A."/>
            <person name="Kues U."/>
            <person name="Lee Y.H."/>
            <person name="Lin Y.C."/>
            <person name="Lind M."/>
            <person name="Lindquist E."/>
            <person name="Lombard V."/>
            <person name="Lucas S."/>
            <person name="Lunden K."/>
            <person name="Morin E."/>
            <person name="Murat C."/>
            <person name="Park J."/>
            <person name="Raffaello T."/>
            <person name="Rouze P."/>
            <person name="Salamov A."/>
            <person name="Schmutz J."/>
            <person name="Solheim H."/>
            <person name="Stahlberg J."/>
            <person name="Velez H."/>
            <person name="de Vries R.P."/>
            <person name="Wiebenga A."/>
            <person name="Woodward S."/>
            <person name="Yakovlev I."/>
            <person name="Garbelotto M."/>
            <person name="Martin F."/>
            <person name="Grigoriev I.V."/>
            <person name="Stenlid J."/>
        </authorList>
    </citation>
    <scope>NUCLEOTIDE SEQUENCE [LARGE SCALE GENOMIC DNA]</scope>
    <source>
        <strain evidence="5 6">TC 32-1</strain>
    </source>
</reference>
<dbReference type="PROSITE" id="PS51939">
    <property type="entry name" value="XRRM"/>
    <property type="match status" value="1"/>
</dbReference>
<sequence>MSSLPFVPRSLTARKHNKTVPPPFIPSASVHALDAVEANPEPAQTTGRATGGTDKLHALLLTLALSDHALWADPTLRDPNRDGFVVLGALLRTSPVFASISSLPSEVTIVKALRAHAEDAFDIRMIMVNTARSTRSASETGGYELRRRDWHSVLQQFHTFDRKYWHLRTIYIENIPSSHRSISDVVRFLTSVRPSSSTDRIRRFQNISFPIPSEDSLAKPPRCRGFALVILSRLEDVETLLLEWPWDRPYRQNDSPLLAADEPSQGTPTRLRALSRARWEQLQDEYAAYRADLLSKMAASSVVNRVPHAFSSGRADVKPDTKADDHSPRGDAVRPMDLDPSAPYPPNCLVFVRNVNSETNKTALRALFSAALLEGGGDLPPDGIDYVDFNKGLDTCYLRLATPRHAHALVAHFTLNLTVQANGLDSSGAPAALNTSQKPLEFELVQGRREEVYWERVPEKVRRQAVQRAREVGQQREGSGRGAKEVVVAASLEEESQARKRRRRHK</sequence>
<dbReference type="InParanoid" id="W4KCG6"/>
<protein>
    <recommendedName>
        <fullName evidence="4">XRRM domain-containing protein</fullName>
    </recommendedName>
</protein>
<evidence type="ECO:0000256" key="1">
    <source>
        <dbReference type="ARBA" id="ARBA00022884"/>
    </source>
</evidence>
<accession>W4KCG6</accession>
<feature type="domain" description="XRRM" evidence="4">
    <location>
        <begin position="343"/>
        <end position="485"/>
    </location>
</feature>
<evidence type="ECO:0000256" key="3">
    <source>
        <dbReference type="SAM" id="MobiDB-lite"/>
    </source>
</evidence>
<evidence type="ECO:0000259" key="4">
    <source>
        <dbReference type="PROSITE" id="PS51939"/>
    </source>
</evidence>
<name>W4KCG6_HETIT</name>
<feature type="compositionally biased region" description="Basic and acidic residues" evidence="3">
    <location>
        <begin position="315"/>
        <end position="337"/>
    </location>
</feature>
<dbReference type="Proteomes" id="UP000030671">
    <property type="component" value="Unassembled WGS sequence"/>
</dbReference>
<evidence type="ECO:0000256" key="2">
    <source>
        <dbReference type="PROSITE-ProRule" id="PRU01288"/>
    </source>
</evidence>